<dbReference type="GO" id="GO:0016323">
    <property type="term" value="C:basolateral plasma membrane"/>
    <property type="evidence" value="ECO:0007669"/>
    <property type="project" value="TreeGrafter"/>
</dbReference>
<keyword evidence="4" id="KW-1185">Reference proteome</keyword>
<feature type="domain" description="Solute carrier family 3 member 2 N-terminal" evidence="3">
    <location>
        <begin position="40"/>
        <end position="113"/>
    </location>
</feature>
<dbReference type="GeneID" id="108680429"/>
<name>A0A979FPW4_HYAAZ</name>
<dbReference type="InterPro" id="IPR031984">
    <property type="entry name" value="SLC3A2_N"/>
</dbReference>
<dbReference type="OrthoDB" id="204980at2759"/>
<organism evidence="4 5">
    <name type="scientific">Hyalella azteca</name>
    <name type="common">Amphipod</name>
    <dbReference type="NCBI Taxonomy" id="294128"/>
    <lineage>
        <taxon>Eukaryota</taxon>
        <taxon>Metazoa</taxon>
        <taxon>Ecdysozoa</taxon>
        <taxon>Arthropoda</taxon>
        <taxon>Crustacea</taxon>
        <taxon>Multicrustacea</taxon>
        <taxon>Malacostraca</taxon>
        <taxon>Eumalacostraca</taxon>
        <taxon>Peracarida</taxon>
        <taxon>Amphipoda</taxon>
        <taxon>Senticaudata</taxon>
        <taxon>Talitrida</taxon>
        <taxon>Talitroidea</taxon>
        <taxon>Hyalellidae</taxon>
        <taxon>Hyalella</taxon>
    </lineage>
</organism>
<keyword evidence="2" id="KW-1133">Transmembrane helix</keyword>
<dbReference type="PANTHER" id="PTHR46673">
    <property type="entry name" value="4F2 CELL-SURFACE ANTIGEN HEAVY CHAIN"/>
    <property type="match status" value="1"/>
</dbReference>
<dbReference type="InterPro" id="IPR017853">
    <property type="entry name" value="GH"/>
</dbReference>
<dbReference type="GO" id="GO:0015180">
    <property type="term" value="F:L-alanine transmembrane transporter activity"/>
    <property type="evidence" value="ECO:0007669"/>
    <property type="project" value="TreeGrafter"/>
</dbReference>
<evidence type="ECO:0000313" key="4">
    <source>
        <dbReference type="Proteomes" id="UP000694843"/>
    </source>
</evidence>
<dbReference type="PANTHER" id="PTHR46673:SF1">
    <property type="entry name" value="4F2 CELL-SURFACE ANTIGEN HEAVY CHAIN"/>
    <property type="match status" value="1"/>
</dbReference>
<dbReference type="GO" id="GO:0015173">
    <property type="term" value="F:aromatic amino acid transmembrane transporter activity"/>
    <property type="evidence" value="ECO:0007669"/>
    <property type="project" value="TreeGrafter"/>
</dbReference>
<evidence type="ECO:0000313" key="5">
    <source>
        <dbReference type="RefSeq" id="XP_047739140.1"/>
    </source>
</evidence>
<dbReference type="GO" id="GO:1903801">
    <property type="term" value="P:L-leucine import across plasma membrane"/>
    <property type="evidence" value="ECO:0007669"/>
    <property type="project" value="TreeGrafter"/>
</dbReference>
<accession>A0A979FPW4</accession>
<feature type="region of interest" description="Disordered" evidence="1">
    <location>
        <begin position="1"/>
        <end position="20"/>
    </location>
</feature>
<dbReference type="GO" id="GO:0016324">
    <property type="term" value="C:apical plasma membrane"/>
    <property type="evidence" value="ECO:0007669"/>
    <property type="project" value="TreeGrafter"/>
</dbReference>
<protein>
    <submittedName>
        <fullName evidence="5">4F2 cell-surface antigen heavy chain isoform X1</fullName>
    </submittedName>
</protein>
<proteinExistence type="predicted"/>
<dbReference type="Pfam" id="PF16028">
    <property type="entry name" value="SLC3A2_N"/>
    <property type="match status" value="1"/>
</dbReference>
<dbReference type="CTD" id="40941"/>
<dbReference type="SUPFAM" id="SSF51445">
    <property type="entry name" value="(Trans)glycosidases"/>
    <property type="match status" value="1"/>
</dbReference>
<dbReference type="Proteomes" id="UP000694843">
    <property type="component" value="Unplaced"/>
</dbReference>
<reference evidence="5" key="1">
    <citation type="submission" date="2025-08" db="UniProtKB">
        <authorList>
            <consortium name="RefSeq"/>
        </authorList>
    </citation>
    <scope>IDENTIFICATION</scope>
    <source>
        <tissue evidence="5">Whole organism</tissue>
    </source>
</reference>
<dbReference type="AlphaFoldDB" id="A0A979FPW4"/>
<dbReference type="GO" id="GO:0015190">
    <property type="term" value="F:L-leucine transmembrane transporter activity"/>
    <property type="evidence" value="ECO:0007669"/>
    <property type="project" value="TreeGrafter"/>
</dbReference>
<dbReference type="RefSeq" id="XP_047739140.1">
    <property type="nucleotide sequence ID" value="XM_047883184.1"/>
</dbReference>
<evidence type="ECO:0000256" key="1">
    <source>
        <dbReference type="SAM" id="MobiDB-lite"/>
    </source>
</evidence>
<sequence>MGEEKDGVPNGEMAPQEESSKVLLNEGADGAKAEVQAADIKVDIATEDEFRGLTKSELMKYAKDPFWVRLRIILMFLFWAAWVAMLVLAIWIIVKAPACEPPPTITWMQESAMVEVNPSAMDPQDSVNLVKALGLSSFYIPALISGHDFYKLNPAYVAEQVTSLLQVHDEQVTSLLQALTGAGVHGVTDFVPSPVLPYNSWVVNTSYAHLFNLPALTLNYDEEDLSPELQKVLIFWKNEYNITGFTVPADETEKQPELHNLTTSLNHDLADQDIVVGEGMVDVSDAVSNLNLPGSFQQFLKLNSDSWPYYKFMPVVADHRTASPAQMPAVTMALMLSPGTPILQIPGNNTEKFVTSLGGVVAACSELRSKDAFKFGATEFVNSTANVVAFTRIRTMKGTPGYAVVSNLAHEDVLLDFSILPAVPSTGTLVYNLTSGEVPPSNKVDLTSVLVEGHGGAVIEFVAQDH</sequence>
<keyword evidence="2" id="KW-0812">Transmembrane</keyword>
<dbReference type="GO" id="GO:0015823">
    <property type="term" value="P:phenylalanine transport"/>
    <property type="evidence" value="ECO:0007669"/>
    <property type="project" value="TreeGrafter"/>
</dbReference>
<dbReference type="GO" id="GO:1904273">
    <property type="term" value="P:L-alanine import across plasma membrane"/>
    <property type="evidence" value="ECO:0007669"/>
    <property type="project" value="TreeGrafter"/>
</dbReference>
<gene>
    <name evidence="5" type="primary">LOC108680429</name>
</gene>
<evidence type="ECO:0000256" key="2">
    <source>
        <dbReference type="SAM" id="Phobius"/>
    </source>
</evidence>
<evidence type="ECO:0000259" key="3">
    <source>
        <dbReference type="Pfam" id="PF16028"/>
    </source>
</evidence>
<dbReference type="InterPro" id="IPR042280">
    <property type="entry name" value="SLC3A2"/>
</dbReference>
<feature type="transmembrane region" description="Helical" evidence="2">
    <location>
        <begin position="72"/>
        <end position="94"/>
    </location>
</feature>
<keyword evidence="2" id="KW-0472">Membrane</keyword>